<protein>
    <recommendedName>
        <fullName evidence="4">Glycosyltransferase</fullName>
        <ecNumber evidence="4">2.4.1.-</ecNumber>
    </recommendedName>
</protein>
<dbReference type="Proteomes" id="UP000236161">
    <property type="component" value="Unassembled WGS sequence"/>
</dbReference>
<proteinExistence type="inferred from homology"/>
<dbReference type="FunFam" id="3.40.50.2000:FF:000019">
    <property type="entry name" value="Glycosyltransferase"/>
    <property type="match status" value="1"/>
</dbReference>
<dbReference type="EMBL" id="KZ451903">
    <property type="protein sequence ID" value="PKA64516.1"/>
    <property type="molecule type" value="Genomic_DNA"/>
</dbReference>
<dbReference type="GO" id="GO:0080044">
    <property type="term" value="F:quercetin 7-O-glucosyltransferase activity"/>
    <property type="evidence" value="ECO:0007669"/>
    <property type="project" value="TreeGrafter"/>
</dbReference>
<evidence type="ECO:0000256" key="4">
    <source>
        <dbReference type="RuleBase" id="RU362057"/>
    </source>
</evidence>
<reference evidence="5 6" key="1">
    <citation type="journal article" date="2017" name="Nature">
        <title>The Apostasia genome and the evolution of orchids.</title>
        <authorList>
            <person name="Zhang G.Q."/>
            <person name="Liu K.W."/>
            <person name="Li Z."/>
            <person name="Lohaus R."/>
            <person name="Hsiao Y.Y."/>
            <person name="Niu S.C."/>
            <person name="Wang J.Y."/>
            <person name="Lin Y.C."/>
            <person name="Xu Q."/>
            <person name="Chen L.J."/>
            <person name="Yoshida K."/>
            <person name="Fujiwara S."/>
            <person name="Wang Z.W."/>
            <person name="Zhang Y.Q."/>
            <person name="Mitsuda N."/>
            <person name="Wang M."/>
            <person name="Liu G.H."/>
            <person name="Pecoraro L."/>
            <person name="Huang H.X."/>
            <person name="Xiao X.J."/>
            <person name="Lin M."/>
            <person name="Wu X.Y."/>
            <person name="Wu W.L."/>
            <person name="Chen Y.Y."/>
            <person name="Chang S.B."/>
            <person name="Sakamoto S."/>
            <person name="Ohme-Takagi M."/>
            <person name="Yagi M."/>
            <person name="Zeng S.J."/>
            <person name="Shen C.Y."/>
            <person name="Yeh C.M."/>
            <person name="Luo Y.B."/>
            <person name="Tsai W.C."/>
            <person name="Van de Peer Y."/>
            <person name="Liu Z.J."/>
        </authorList>
    </citation>
    <scope>NUCLEOTIDE SEQUENCE [LARGE SCALE GENOMIC DNA]</scope>
    <source>
        <strain evidence="6">cv. Shenzhen</strain>
        <tissue evidence="5">Stem</tissue>
    </source>
</reference>
<evidence type="ECO:0000256" key="3">
    <source>
        <dbReference type="RuleBase" id="RU003718"/>
    </source>
</evidence>
<dbReference type="AlphaFoldDB" id="A0A2I0B9Q1"/>
<dbReference type="EC" id="2.4.1.-" evidence="4"/>
<dbReference type="PANTHER" id="PTHR11926">
    <property type="entry name" value="GLUCOSYL/GLUCURONOSYL TRANSFERASES"/>
    <property type="match status" value="1"/>
</dbReference>
<dbReference type="Gene3D" id="3.40.50.2000">
    <property type="entry name" value="Glycogen Phosphorylase B"/>
    <property type="match status" value="2"/>
</dbReference>
<gene>
    <name evidence="5" type="primary">UGT75D1</name>
    <name evidence="5" type="ORF">AXF42_Ash007261</name>
</gene>
<keyword evidence="3 5" id="KW-0328">Glycosyltransferase</keyword>
<dbReference type="InterPro" id="IPR002213">
    <property type="entry name" value="UDP_glucos_trans"/>
</dbReference>
<dbReference type="PROSITE" id="PS00375">
    <property type="entry name" value="UDPGT"/>
    <property type="match status" value="1"/>
</dbReference>
<keyword evidence="2 3" id="KW-0808">Transferase</keyword>
<sequence>MEIQAPHFLILSYPAQGHINPNLRLAKRLAREAAASAGRSVHITFSTAVSAHRQMFPSSGADRSVEHDDGISFIPYSNGYDDGFDKEKHDVGNYMTAMKRHGAETLAAIVDDLASGGHPVTCLIYSFFMSWAADIARDRGIPCFLHWIQPATAFAVYWHAFHDCGSAISAAAGDLSGLVKLPELPPMRVRDLPSFLTLTSSDDPYAILLPHLREMFETLDAEAAVAKITKPRVLVNTADVMEAPAMASVAGSVEIAGVGPLLGDATEGSILKEDENTRYMEWLDGQAAKSVVYVSFGSMSVLKKEQMEEIKKGLRASGRPYLWVVRKDNRLEGLELEEQEEEEEQEDGEYLGEKKKGMVVEWCSQARVLAHRAVGCFVTHCGWNSTVESLIAGVPTVAVPQWTDQTTNAWLMERAWGTGVRVEVGREGTVPAEELRRCVETAMGEEIRRKAAMWMEKVRDATREGGLSDRNVKSFVEEIIST</sequence>
<organism evidence="5 6">
    <name type="scientific">Apostasia shenzhenica</name>
    <dbReference type="NCBI Taxonomy" id="1088818"/>
    <lineage>
        <taxon>Eukaryota</taxon>
        <taxon>Viridiplantae</taxon>
        <taxon>Streptophyta</taxon>
        <taxon>Embryophyta</taxon>
        <taxon>Tracheophyta</taxon>
        <taxon>Spermatophyta</taxon>
        <taxon>Magnoliopsida</taxon>
        <taxon>Liliopsida</taxon>
        <taxon>Asparagales</taxon>
        <taxon>Orchidaceae</taxon>
        <taxon>Apostasioideae</taxon>
        <taxon>Apostasia</taxon>
    </lineage>
</organism>
<dbReference type="CDD" id="cd03784">
    <property type="entry name" value="GT1_Gtf-like"/>
    <property type="match status" value="1"/>
</dbReference>
<dbReference type="PANTHER" id="PTHR11926:SF1534">
    <property type="entry name" value="GLYCOSYLTRANSFERASE"/>
    <property type="match status" value="1"/>
</dbReference>
<dbReference type="Pfam" id="PF00201">
    <property type="entry name" value="UDPGT"/>
    <property type="match status" value="1"/>
</dbReference>
<dbReference type="InterPro" id="IPR035595">
    <property type="entry name" value="UDP_glycos_trans_CS"/>
</dbReference>
<dbReference type="GO" id="GO:0080043">
    <property type="term" value="F:quercetin 3-O-glucosyltransferase activity"/>
    <property type="evidence" value="ECO:0007669"/>
    <property type="project" value="TreeGrafter"/>
</dbReference>
<evidence type="ECO:0000256" key="2">
    <source>
        <dbReference type="ARBA" id="ARBA00022679"/>
    </source>
</evidence>
<evidence type="ECO:0000313" key="5">
    <source>
        <dbReference type="EMBL" id="PKA64516.1"/>
    </source>
</evidence>
<evidence type="ECO:0000256" key="1">
    <source>
        <dbReference type="ARBA" id="ARBA00009995"/>
    </source>
</evidence>
<keyword evidence="6" id="KW-1185">Reference proteome</keyword>
<evidence type="ECO:0000313" key="6">
    <source>
        <dbReference type="Proteomes" id="UP000236161"/>
    </source>
</evidence>
<dbReference type="SUPFAM" id="SSF53756">
    <property type="entry name" value="UDP-Glycosyltransferase/glycogen phosphorylase"/>
    <property type="match status" value="1"/>
</dbReference>
<name>A0A2I0B9Q1_9ASPA</name>
<comment type="similarity">
    <text evidence="1 3">Belongs to the UDP-glycosyltransferase family.</text>
</comment>
<dbReference type="OrthoDB" id="5835829at2759"/>
<accession>A0A2I0B9Q1</accession>